<dbReference type="PROSITE" id="PS50893">
    <property type="entry name" value="ABC_TRANSPORTER_2"/>
    <property type="match status" value="2"/>
</dbReference>
<comment type="similarity">
    <text evidence="2">Belongs to the ABC transporter superfamily.</text>
</comment>
<dbReference type="CDD" id="cd03219">
    <property type="entry name" value="ABC_Mj1267_LivG_branched"/>
    <property type="match status" value="1"/>
</dbReference>
<dbReference type="InterPro" id="IPR032823">
    <property type="entry name" value="BCA_ABC_TP_C"/>
</dbReference>
<evidence type="ECO:0000256" key="1">
    <source>
        <dbReference type="ARBA" id="ARBA00004651"/>
    </source>
</evidence>
<comment type="subcellular location">
    <subcellularLocation>
        <location evidence="1">Cell membrane</location>
        <topology evidence="1">Multi-pass membrane protein</topology>
    </subcellularLocation>
</comment>
<protein>
    <submittedName>
        <fullName evidence="13">ABC transporter</fullName>
    </submittedName>
</protein>
<name>A0ABU7TGV0_9HYPH</name>
<dbReference type="CDD" id="cd06581">
    <property type="entry name" value="TM_PBP1_LivM_like"/>
    <property type="match status" value="1"/>
</dbReference>
<evidence type="ECO:0000256" key="11">
    <source>
        <dbReference type="SAM" id="Phobius"/>
    </source>
</evidence>
<reference evidence="13 14" key="1">
    <citation type="journal article" date="2012" name="Genet. Mol. Biol.">
        <title>Analysis of 16S rRNA and mxaF genes revealing insights into Methylobacterium niche-specific plant association.</title>
        <authorList>
            <person name="Dourado M.N."/>
            <person name="Andreote F.D."/>
            <person name="Dini-Andreote F."/>
            <person name="Conti R."/>
            <person name="Araujo J.M."/>
            <person name="Araujo W.L."/>
        </authorList>
    </citation>
    <scope>NUCLEOTIDE SEQUENCE [LARGE SCALE GENOMIC DNA]</scope>
    <source>
        <strain evidence="13 14">SR1.6/4</strain>
    </source>
</reference>
<feature type="transmembrane region" description="Helical" evidence="11">
    <location>
        <begin position="61"/>
        <end position="79"/>
    </location>
</feature>
<dbReference type="PANTHER" id="PTHR43820:SF4">
    <property type="entry name" value="HIGH-AFFINITY BRANCHED-CHAIN AMINO ACID TRANSPORT ATP-BINDING PROTEIN LIVF"/>
    <property type="match status" value="1"/>
</dbReference>
<dbReference type="Proteomes" id="UP001349262">
    <property type="component" value="Unassembled WGS sequence"/>
</dbReference>
<keyword evidence="8" id="KW-0029">Amino-acid transport</keyword>
<feature type="transmembrane region" description="Helical" evidence="11">
    <location>
        <begin position="211"/>
        <end position="234"/>
    </location>
</feature>
<evidence type="ECO:0000256" key="8">
    <source>
        <dbReference type="ARBA" id="ARBA00022970"/>
    </source>
</evidence>
<evidence type="ECO:0000256" key="10">
    <source>
        <dbReference type="ARBA" id="ARBA00023136"/>
    </source>
</evidence>
<evidence type="ECO:0000256" key="2">
    <source>
        <dbReference type="ARBA" id="ARBA00005417"/>
    </source>
</evidence>
<keyword evidence="10 11" id="KW-0472">Membrane</keyword>
<dbReference type="InterPro" id="IPR017871">
    <property type="entry name" value="ABC_transporter-like_CS"/>
</dbReference>
<dbReference type="InterPro" id="IPR003439">
    <property type="entry name" value="ABC_transporter-like_ATP-bd"/>
</dbReference>
<accession>A0ABU7TGV0</accession>
<feature type="transmembrane region" description="Helical" evidence="11">
    <location>
        <begin position="284"/>
        <end position="307"/>
    </location>
</feature>
<feature type="transmembrane region" description="Helical" evidence="11">
    <location>
        <begin position="161"/>
        <end position="179"/>
    </location>
</feature>
<feature type="transmembrane region" description="Helical" evidence="11">
    <location>
        <begin position="37"/>
        <end position="54"/>
    </location>
</feature>
<dbReference type="InterPro" id="IPR052156">
    <property type="entry name" value="BCAA_Transport_ATP-bd_LivF"/>
</dbReference>
<keyword evidence="6" id="KW-0547">Nucleotide-binding</keyword>
<dbReference type="InterPro" id="IPR003593">
    <property type="entry name" value="AAA+_ATPase"/>
</dbReference>
<feature type="transmembrane region" description="Helical" evidence="11">
    <location>
        <begin position="246"/>
        <end position="272"/>
    </location>
</feature>
<dbReference type="Gene3D" id="3.40.50.300">
    <property type="entry name" value="P-loop containing nucleotide triphosphate hydrolases"/>
    <property type="match status" value="2"/>
</dbReference>
<dbReference type="Pfam" id="PF12399">
    <property type="entry name" value="BCA_ABC_TP_C"/>
    <property type="match status" value="1"/>
</dbReference>
<evidence type="ECO:0000256" key="3">
    <source>
        <dbReference type="ARBA" id="ARBA00022448"/>
    </source>
</evidence>
<feature type="domain" description="ABC transporter" evidence="12">
    <location>
        <begin position="590"/>
        <end position="826"/>
    </location>
</feature>
<evidence type="ECO:0000256" key="7">
    <source>
        <dbReference type="ARBA" id="ARBA00022840"/>
    </source>
</evidence>
<dbReference type="PANTHER" id="PTHR43820">
    <property type="entry name" value="HIGH-AFFINITY BRANCHED-CHAIN AMINO ACID TRANSPORT ATP-BINDING PROTEIN LIVF"/>
    <property type="match status" value="1"/>
</dbReference>
<evidence type="ECO:0000256" key="5">
    <source>
        <dbReference type="ARBA" id="ARBA00022692"/>
    </source>
</evidence>
<evidence type="ECO:0000313" key="14">
    <source>
        <dbReference type="Proteomes" id="UP001349262"/>
    </source>
</evidence>
<keyword evidence="5 11" id="KW-0812">Transmembrane</keyword>
<sequence>MRSPLRAPAAMPLAILALTLAGLGLVAATSGYSHFVIALVALTVLAGTGLNVLLGLAGLISFGHAGFYALGAYASAILTLKGVSFWLALPAAAGLSALVGAALAVPAMRVRGPYLAMVTIAFGFLVEHALIEGGELTGGQNGLVVATGPSLFGLPLGERDLAILAVIGAGLSLYGFHRLRHARLGQALRAVRDADVAAASLGFDPVRAKTAAFAISAALTGLAGAVLPPLMLFIAPSSFPFTQSILFVLAVVVGGAGTVLGPLFGALVTVLLPEALAGLAEYRLLFFGLTTLVVLWLVPAGIVGSLARLLPRSGGARPEPGADAPDFLHRTGGEPLAVEGLGIAFGGIRAADGVAFAARPGAITSVIGPNGAGKTTVLNMISGFYRPSAGTIRLGERDLAGKPAHAIARAGIARTYQTTRLFGSLSVIENVILARAPGRLLRRAQARDRQDATALLAFVGYAGALDRPASELPHVDRRLVEIARALAGSPLVLLLDEPAAGLARAETDRLGALLRRIAACGIAVILVEHDMPLVMGVSDHILVMDAGRPIARGTPAEVRRDPAVLRAYLGAAETPARPRAAPWSGPADAVLAAHGLKAGYGAAPVLDGVSLAVRPGETVALLGANGAGKSTVMRALSGLLRPVEGSVVLADTPIAALPAHRIARRGLALVPEGRQVFPELTVVENIRLGAWSRSGSRGGRVDPAEVEALLDRFPRLRERAGSRAGLLSGGEQQMLAIARGMMARPRILLLDEPSLGLAPAIINSLYATVAELRDQGITILIVDQMAALALTVADRGYVLEQGRVAASGTAAELKADAALEAAYLGAA</sequence>
<keyword evidence="9 11" id="KW-1133">Transmembrane helix</keyword>
<keyword evidence="4" id="KW-1003">Cell membrane</keyword>
<dbReference type="SMART" id="SM00382">
    <property type="entry name" value="AAA"/>
    <property type="match status" value="2"/>
</dbReference>
<keyword evidence="14" id="KW-1185">Reference proteome</keyword>
<evidence type="ECO:0000256" key="6">
    <source>
        <dbReference type="ARBA" id="ARBA00022741"/>
    </source>
</evidence>
<evidence type="ECO:0000259" key="12">
    <source>
        <dbReference type="PROSITE" id="PS50893"/>
    </source>
</evidence>
<evidence type="ECO:0000256" key="9">
    <source>
        <dbReference type="ARBA" id="ARBA00022989"/>
    </source>
</evidence>
<feature type="transmembrane region" description="Helical" evidence="11">
    <location>
        <begin position="85"/>
        <end position="105"/>
    </location>
</feature>
<organism evidence="13 14">
    <name type="scientific">Methylobacterium radiotolerans</name>
    <dbReference type="NCBI Taxonomy" id="31998"/>
    <lineage>
        <taxon>Bacteria</taxon>
        <taxon>Pseudomonadati</taxon>
        <taxon>Pseudomonadota</taxon>
        <taxon>Alphaproteobacteria</taxon>
        <taxon>Hyphomicrobiales</taxon>
        <taxon>Methylobacteriaceae</taxon>
        <taxon>Methylobacterium</taxon>
    </lineage>
</organism>
<keyword evidence="7" id="KW-0067">ATP-binding</keyword>
<keyword evidence="3" id="KW-0813">Transport</keyword>
<dbReference type="PROSITE" id="PS00211">
    <property type="entry name" value="ABC_TRANSPORTER_1"/>
    <property type="match status" value="1"/>
</dbReference>
<gene>
    <name evidence="13" type="ORF">MRSR164_22540</name>
</gene>
<dbReference type="EMBL" id="MLBY01000005">
    <property type="protein sequence ID" value="MEE7459467.1"/>
    <property type="molecule type" value="Genomic_DNA"/>
</dbReference>
<feature type="transmembrane region" description="Helical" evidence="11">
    <location>
        <begin position="112"/>
        <end position="131"/>
    </location>
</feature>
<dbReference type="InterPro" id="IPR027417">
    <property type="entry name" value="P-loop_NTPase"/>
</dbReference>
<dbReference type="Pfam" id="PF02653">
    <property type="entry name" value="BPD_transp_2"/>
    <property type="match status" value="1"/>
</dbReference>
<dbReference type="Pfam" id="PF00005">
    <property type="entry name" value="ABC_tran"/>
    <property type="match status" value="2"/>
</dbReference>
<dbReference type="SUPFAM" id="SSF52540">
    <property type="entry name" value="P-loop containing nucleoside triphosphate hydrolases"/>
    <property type="match status" value="2"/>
</dbReference>
<dbReference type="InterPro" id="IPR001851">
    <property type="entry name" value="ABC_transp_permease"/>
</dbReference>
<evidence type="ECO:0000256" key="4">
    <source>
        <dbReference type="ARBA" id="ARBA00022475"/>
    </source>
</evidence>
<dbReference type="CDD" id="cd03224">
    <property type="entry name" value="ABC_TM1139_LivF_branched"/>
    <property type="match status" value="1"/>
</dbReference>
<feature type="domain" description="ABC transporter" evidence="12">
    <location>
        <begin position="336"/>
        <end position="571"/>
    </location>
</feature>
<proteinExistence type="inferred from homology"/>
<dbReference type="InterPro" id="IPR043428">
    <property type="entry name" value="LivM-like"/>
</dbReference>
<comment type="caution">
    <text evidence="13">The sequence shown here is derived from an EMBL/GenBank/DDBJ whole genome shotgun (WGS) entry which is preliminary data.</text>
</comment>
<evidence type="ECO:0000313" key="13">
    <source>
        <dbReference type="EMBL" id="MEE7459467.1"/>
    </source>
</evidence>